<dbReference type="EMBL" id="PQFF01000075">
    <property type="protein sequence ID" value="RHZ84540.1"/>
    <property type="molecule type" value="Genomic_DNA"/>
</dbReference>
<dbReference type="InterPro" id="IPR001245">
    <property type="entry name" value="Ser-Thr/Tyr_kinase_cat_dom"/>
</dbReference>
<dbReference type="OrthoDB" id="5979581at2759"/>
<feature type="domain" description="Protein kinase" evidence="1">
    <location>
        <begin position="1"/>
        <end position="147"/>
    </location>
</feature>
<dbReference type="Proteomes" id="UP000266861">
    <property type="component" value="Unassembled WGS sequence"/>
</dbReference>
<dbReference type="Gene3D" id="1.10.510.10">
    <property type="entry name" value="Transferase(Phosphotransferase) domain 1"/>
    <property type="match status" value="1"/>
</dbReference>
<dbReference type="Pfam" id="PF07714">
    <property type="entry name" value="PK_Tyr_Ser-Thr"/>
    <property type="match status" value="1"/>
</dbReference>
<accession>A0A397JJ60</accession>
<dbReference type="STRING" id="1348612.A0A397JJ60"/>
<name>A0A397JJ60_9GLOM</name>
<proteinExistence type="predicted"/>
<dbReference type="InterPro" id="IPR053215">
    <property type="entry name" value="TKL_Ser/Thr_kinase"/>
</dbReference>
<sequence>MLKFPKQICTLHTYEVIEWIPYDRFKDIREIAKGEFRTIYKANWIDGPINMKIKNNDSLETPEVLSGEEYTKAGDVYSFGIIAYEIVTSFAPYYGIPHNKDLARQICNGLQPKIPFHILKLITKIIMRVWDARVSHRHTFEEFHYELAKYDMNYEET</sequence>
<dbReference type="GO" id="GO:0004672">
    <property type="term" value="F:protein kinase activity"/>
    <property type="evidence" value="ECO:0007669"/>
    <property type="project" value="InterPro"/>
</dbReference>
<keyword evidence="3" id="KW-1185">Reference proteome</keyword>
<dbReference type="InterPro" id="IPR011009">
    <property type="entry name" value="Kinase-like_dom_sf"/>
</dbReference>
<dbReference type="PANTHER" id="PTHR45756">
    <property type="entry name" value="PALMITOYLTRANSFERASE"/>
    <property type="match status" value="1"/>
</dbReference>
<dbReference type="PROSITE" id="PS50011">
    <property type="entry name" value="PROTEIN_KINASE_DOM"/>
    <property type="match status" value="1"/>
</dbReference>
<organism evidence="2 3">
    <name type="scientific">Diversispora epigaea</name>
    <dbReference type="NCBI Taxonomy" id="1348612"/>
    <lineage>
        <taxon>Eukaryota</taxon>
        <taxon>Fungi</taxon>
        <taxon>Fungi incertae sedis</taxon>
        <taxon>Mucoromycota</taxon>
        <taxon>Glomeromycotina</taxon>
        <taxon>Glomeromycetes</taxon>
        <taxon>Diversisporales</taxon>
        <taxon>Diversisporaceae</taxon>
        <taxon>Diversispora</taxon>
    </lineage>
</organism>
<reference evidence="2 3" key="1">
    <citation type="submission" date="2018-08" db="EMBL/GenBank/DDBJ databases">
        <title>Genome and evolution of the arbuscular mycorrhizal fungus Diversispora epigaea (formerly Glomus versiforme) and its bacterial endosymbionts.</title>
        <authorList>
            <person name="Sun X."/>
            <person name="Fei Z."/>
            <person name="Harrison M."/>
        </authorList>
    </citation>
    <scope>NUCLEOTIDE SEQUENCE [LARGE SCALE GENOMIC DNA]</scope>
    <source>
        <strain evidence="2 3">IT104</strain>
    </source>
</reference>
<dbReference type="GO" id="GO:0005524">
    <property type="term" value="F:ATP binding"/>
    <property type="evidence" value="ECO:0007669"/>
    <property type="project" value="InterPro"/>
</dbReference>
<protein>
    <recommendedName>
        <fullName evidence="1">Protein kinase domain-containing protein</fullName>
    </recommendedName>
</protein>
<dbReference type="AlphaFoldDB" id="A0A397JJ60"/>
<dbReference type="SUPFAM" id="SSF56112">
    <property type="entry name" value="Protein kinase-like (PK-like)"/>
    <property type="match status" value="1"/>
</dbReference>
<evidence type="ECO:0000313" key="3">
    <source>
        <dbReference type="Proteomes" id="UP000266861"/>
    </source>
</evidence>
<dbReference type="InterPro" id="IPR000719">
    <property type="entry name" value="Prot_kinase_dom"/>
</dbReference>
<dbReference type="PANTHER" id="PTHR45756:SF1">
    <property type="entry name" value="PROTEIN KINASE DOMAIN CONTAINING PROTEIN"/>
    <property type="match status" value="1"/>
</dbReference>
<gene>
    <name evidence="2" type="ORF">Glove_79g96</name>
</gene>
<evidence type="ECO:0000313" key="2">
    <source>
        <dbReference type="EMBL" id="RHZ84540.1"/>
    </source>
</evidence>
<comment type="caution">
    <text evidence="2">The sequence shown here is derived from an EMBL/GenBank/DDBJ whole genome shotgun (WGS) entry which is preliminary data.</text>
</comment>
<evidence type="ECO:0000259" key="1">
    <source>
        <dbReference type="PROSITE" id="PS50011"/>
    </source>
</evidence>